<reference evidence="1" key="3">
    <citation type="submission" date="2025-09" db="UniProtKB">
        <authorList>
            <consortium name="Ensembl"/>
        </authorList>
    </citation>
    <scope>IDENTIFICATION</scope>
</reference>
<dbReference type="GeneTree" id="ENSGT01120000277636"/>
<sequence>MSLLGHSVKTGDSVKPISFGVFSKLTVGFGTGFHSCQTFSSWSSSISMGRIACELLMSLPLMPIYRLLCCDYRNTKQSKPKQSKFPQQPAVQTHCIPPHHCKPAVQTHCLPPPHCKPAVQTHCVRPHHCKPAVQTHCLPPHHCKPATHCIPPHHCKPAVQTHWFPPHHCNPAVQTHCISPHQKCVYSKHACNEVNRIQSQSSSQVCQLYKHTGHSCTEVFVVRLG</sequence>
<dbReference type="Ensembl" id="ENSEEET00000056849.1">
    <property type="protein sequence ID" value="ENSEEEP00000060377.1"/>
    <property type="gene ID" value="ENSEEEG00000027432.1"/>
</dbReference>
<keyword evidence="2" id="KW-1185">Reference proteome</keyword>
<accession>A0AAY5EUP9</accession>
<evidence type="ECO:0000313" key="1">
    <source>
        <dbReference type="Ensembl" id="ENSEEEP00000060377.1"/>
    </source>
</evidence>
<reference evidence="1 2" key="1">
    <citation type="submission" date="2020-05" db="EMBL/GenBank/DDBJ databases">
        <title>Electrophorus electricus (electric eel) genome, fEleEle1, primary haplotype.</title>
        <authorList>
            <person name="Myers G."/>
            <person name="Meyer A."/>
            <person name="Fedrigo O."/>
            <person name="Formenti G."/>
            <person name="Rhie A."/>
            <person name="Tracey A."/>
            <person name="Sims Y."/>
            <person name="Jarvis E.D."/>
        </authorList>
    </citation>
    <scope>NUCLEOTIDE SEQUENCE [LARGE SCALE GENOMIC DNA]</scope>
</reference>
<evidence type="ECO:0000313" key="2">
    <source>
        <dbReference type="Proteomes" id="UP000314983"/>
    </source>
</evidence>
<reference evidence="1" key="2">
    <citation type="submission" date="2025-08" db="UniProtKB">
        <authorList>
            <consortium name="Ensembl"/>
        </authorList>
    </citation>
    <scope>IDENTIFICATION</scope>
</reference>
<name>A0AAY5EUP9_ELEEL</name>
<proteinExistence type="predicted"/>
<organism evidence="1 2">
    <name type="scientific">Electrophorus electricus</name>
    <name type="common">Electric eel</name>
    <name type="synonym">Gymnotus electricus</name>
    <dbReference type="NCBI Taxonomy" id="8005"/>
    <lineage>
        <taxon>Eukaryota</taxon>
        <taxon>Metazoa</taxon>
        <taxon>Chordata</taxon>
        <taxon>Craniata</taxon>
        <taxon>Vertebrata</taxon>
        <taxon>Euteleostomi</taxon>
        <taxon>Actinopterygii</taxon>
        <taxon>Neopterygii</taxon>
        <taxon>Teleostei</taxon>
        <taxon>Ostariophysi</taxon>
        <taxon>Gymnotiformes</taxon>
        <taxon>Gymnotoidei</taxon>
        <taxon>Gymnotidae</taxon>
        <taxon>Electrophorus</taxon>
    </lineage>
</organism>
<dbReference type="AlphaFoldDB" id="A0AAY5EUP9"/>
<dbReference type="Proteomes" id="UP000314983">
    <property type="component" value="Chromosome 5"/>
</dbReference>
<protein>
    <submittedName>
        <fullName evidence="1">Uncharacterized protein</fullName>
    </submittedName>
</protein>